<dbReference type="PANTHER" id="PTHR34876:SF4">
    <property type="entry name" value="1,4-BETA-D-GLUCAN CELLOBIOHYDROLASE C-RELATED"/>
    <property type="match status" value="1"/>
</dbReference>
<dbReference type="FunFam" id="3.20.20.40:FF:000001">
    <property type="entry name" value="Glucanase"/>
    <property type="match status" value="1"/>
</dbReference>
<keyword evidence="14" id="KW-1185">Reference proteome</keyword>
<feature type="active site" evidence="10">
    <location>
        <position position="102"/>
    </location>
</feature>
<evidence type="ECO:0000256" key="4">
    <source>
        <dbReference type="ARBA" id="ARBA00023157"/>
    </source>
</evidence>
<evidence type="ECO:0000256" key="11">
    <source>
        <dbReference type="PROSITE-ProRule" id="PRU10057"/>
    </source>
</evidence>
<feature type="binding site" evidence="9">
    <location>
        <position position="68"/>
    </location>
    <ligand>
        <name>substrate</name>
    </ligand>
</feature>
<dbReference type="PROSITE" id="PS00656">
    <property type="entry name" value="GLYCOSYL_HYDROL_F6_2"/>
    <property type="match status" value="1"/>
</dbReference>
<dbReference type="EMBL" id="ML996691">
    <property type="protein sequence ID" value="KAF2402124.1"/>
    <property type="molecule type" value="Genomic_DNA"/>
</dbReference>
<dbReference type="OrthoDB" id="64893at2759"/>
<feature type="binding site" evidence="9">
    <location>
        <position position="321"/>
    </location>
    <ligand>
        <name>substrate</name>
    </ligand>
</feature>
<dbReference type="PANTHER" id="PTHR34876">
    <property type="match status" value="1"/>
</dbReference>
<evidence type="ECO:0000256" key="10">
    <source>
        <dbReference type="PROSITE-ProRule" id="PRU10056"/>
    </source>
</evidence>
<reference evidence="13" key="1">
    <citation type="journal article" date="2020" name="Stud. Mycol.">
        <title>101 Dothideomycetes genomes: a test case for predicting lifestyles and emergence of pathogens.</title>
        <authorList>
            <person name="Haridas S."/>
            <person name="Albert R."/>
            <person name="Binder M."/>
            <person name="Bloem J."/>
            <person name="Labutti K."/>
            <person name="Salamov A."/>
            <person name="Andreopoulos B."/>
            <person name="Baker S."/>
            <person name="Barry K."/>
            <person name="Bills G."/>
            <person name="Bluhm B."/>
            <person name="Cannon C."/>
            <person name="Castanera R."/>
            <person name="Culley D."/>
            <person name="Daum C."/>
            <person name="Ezra D."/>
            <person name="Gonzalez J."/>
            <person name="Henrissat B."/>
            <person name="Kuo A."/>
            <person name="Liang C."/>
            <person name="Lipzen A."/>
            <person name="Lutzoni F."/>
            <person name="Magnuson J."/>
            <person name="Mondo S."/>
            <person name="Nolan M."/>
            <person name="Ohm R."/>
            <person name="Pangilinan J."/>
            <person name="Park H.-J."/>
            <person name="Ramirez L."/>
            <person name="Alfaro M."/>
            <person name="Sun H."/>
            <person name="Tritt A."/>
            <person name="Yoshinaga Y."/>
            <person name="Zwiers L.-H."/>
            <person name="Turgeon B."/>
            <person name="Goodwin S."/>
            <person name="Spatafora J."/>
            <person name="Crous P."/>
            <person name="Grigoriev I."/>
        </authorList>
    </citation>
    <scope>NUCLEOTIDE SEQUENCE</scope>
    <source>
        <strain evidence="13">CBS 262.69</strain>
    </source>
</reference>
<accession>A0A6G1I1Q8</accession>
<protein>
    <recommendedName>
        <fullName evidence="12">Glucanase</fullName>
        <ecNumber evidence="12">3.2.1.-</ecNumber>
    </recommendedName>
</protein>
<keyword evidence="5 12" id="KW-0119">Carbohydrate metabolism</keyword>
<dbReference type="InterPro" id="IPR016288">
    <property type="entry name" value="Beta_cellobiohydrolase"/>
</dbReference>
<keyword evidence="1" id="KW-0732">Signal</keyword>
<dbReference type="Pfam" id="PF01341">
    <property type="entry name" value="Glyco_hydro_6"/>
    <property type="match status" value="1"/>
</dbReference>
<evidence type="ECO:0000256" key="1">
    <source>
        <dbReference type="ARBA" id="ARBA00022729"/>
    </source>
</evidence>
<feature type="binding site" evidence="9">
    <location>
        <position position="66"/>
    </location>
    <ligand>
        <name>substrate</name>
    </ligand>
</feature>
<dbReference type="SUPFAM" id="SSF51989">
    <property type="entry name" value="Glycosyl hydrolases family 6, cellulases"/>
    <property type="match status" value="1"/>
</dbReference>
<keyword evidence="2 12" id="KW-0378">Hydrolase</keyword>
<dbReference type="PROSITE" id="PS00655">
    <property type="entry name" value="GLYCOSYL_HYDROL_F6_1"/>
    <property type="match status" value="1"/>
</dbReference>
<evidence type="ECO:0000313" key="13">
    <source>
        <dbReference type="EMBL" id="KAF2402124.1"/>
    </source>
</evidence>
<feature type="binding site" evidence="9">
    <location>
        <position position="193"/>
    </location>
    <ligand>
        <name>substrate</name>
    </ligand>
</feature>
<dbReference type="Proteomes" id="UP000799640">
    <property type="component" value="Unassembled WGS sequence"/>
</dbReference>
<keyword evidence="3 12" id="KW-0136">Cellulose degradation</keyword>
<dbReference type="Gene3D" id="3.20.20.40">
    <property type="entry name" value="1, 4-beta cellobiohydrolase"/>
    <property type="match status" value="1"/>
</dbReference>
<name>A0A6G1I1Q8_9PEZI</name>
<feature type="active site" description="Proton donor" evidence="8 11">
    <location>
        <position position="148"/>
    </location>
</feature>
<dbReference type="GO" id="GO:0004553">
    <property type="term" value="F:hydrolase activity, hydrolyzing O-glycosyl compounds"/>
    <property type="evidence" value="ECO:0007669"/>
    <property type="project" value="InterPro"/>
</dbReference>
<sequence length="372" mass="39524">MRVVEEPAATAAPDASAAGGNPFSGAKLYANKFYASEVANLAIPSLANKALAPKASAVAKVPSFFWMDTMSKVPMIADFVADAKKTGANLIPLVVYDMPDRDCSALASNGELSIAGGGAAKYKEYIAAIKKQLQAASSMKFVLVVEPDSLANMITNMNVQKCSGAAATYKELTVHALKELNLPNVSMYLDAGHGGWLGWDANITPAAQLYAQIYQQAGKPQAVRGLATNVANYNAWTAQSCAAYTTPNKNCDEKRYVHALGPLLAQQGFPAHFIMDTSRNGVQPTKQQAWGNWCNVIGTGFGVRPSANTGDELLDAFVWIKPGGECDGTSDSSAPRYDAHCSSPDALQPAPQAGTWFQAYFEQLLANANPPF</sequence>
<feature type="binding site" evidence="9">
    <location>
        <position position="196"/>
    </location>
    <ligand>
        <name>substrate</name>
    </ligand>
</feature>
<dbReference type="PIRSF" id="PIRSF001100">
    <property type="entry name" value="Beta_cellobiohydrolase"/>
    <property type="match status" value="1"/>
</dbReference>
<dbReference type="EC" id="3.2.1.-" evidence="12"/>
<gene>
    <name evidence="13" type="ORF">EJ06DRAFT_473948</name>
</gene>
<proteinExistence type="inferred from homology"/>
<evidence type="ECO:0000256" key="12">
    <source>
        <dbReference type="RuleBase" id="RU361186"/>
    </source>
</evidence>
<keyword evidence="7 12" id="KW-0624">Polysaccharide degradation</keyword>
<evidence type="ECO:0000256" key="5">
    <source>
        <dbReference type="ARBA" id="ARBA00023277"/>
    </source>
</evidence>
<evidence type="ECO:0000313" key="14">
    <source>
        <dbReference type="Proteomes" id="UP000799640"/>
    </source>
</evidence>
<keyword evidence="4" id="KW-1015">Disulfide bond</keyword>
<evidence type="ECO:0000256" key="9">
    <source>
        <dbReference type="PIRSR" id="PIRSR001100-2"/>
    </source>
</evidence>
<dbReference type="PRINTS" id="PR00733">
    <property type="entry name" value="GLHYDRLASE6"/>
</dbReference>
<keyword evidence="6 12" id="KW-0326">Glycosidase</keyword>
<dbReference type="InterPro" id="IPR036434">
    <property type="entry name" value="Beta_cellobiohydrolase_sf"/>
</dbReference>
<feature type="binding site" evidence="9">
    <location>
        <position position="232"/>
    </location>
    <ligand>
        <name>substrate</name>
    </ligand>
</feature>
<dbReference type="AlphaFoldDB" id="A0A6G1I1Q8"/>
<comment type="similarity">
    <text evidence="12">Belongs to the glycosyl hydrolase family 6.</text>
</comment>
<dbReference type="GO" id="GO:0030245">
    <property type="term" value="P:cellulose catabolic process"/>
    <property type="evidence" value="ECO:0007669"/>
    <property type="project" value="UniProtKB-KW"/>
</dbReference>
<evidence type="ECO:0000256" key="8">
    <source>
        <dbReference type="PIRSR" id="PIRSR001100-1"/>
    </source>
</evidence>
<feature type="active site" description="Proton acceptor" evidence="8">
    <location>
        <position position="327"/>
    </location>
</feature>
<feature type="binding site" evidence="9">
    <location>
        <position position="325"/>
    </location>
    <ligand>
        <name>substrate</name>
    </ligand>
</feature>
<organism evidence="13 14">
    <name type="scientific">Trichodelitschia bisporula</name>
    <dbReference type="NCBI Taxonomy" id="703511"/>
    <lineage>
        <taxon>Eukaryota</taxon>
        <taxon>Fungi</taxon>
        <taxon>Dikarya</taxon>
        <taxon>Ascomycota</taxon>
        <taxon>Pezizomycotina</taxon>
        <taxon>Dothideomycetes</taxon>
        <taxon>Dothideomycetes incertae sedis</taxon>
        <taxon>Phaeotrichales</taxon>
        <taxon>Phaeotrichaceae</taxon>
        <taxon>Trichodelitschia</taxon>
    </lineage>
</organism>
<evidence type="ECO:0000256" key="6">
    <source>
        <dbReference type="ARBA" id="ARBA00023295"/>
    </source>
</evidence>
<evidence type="ECO:0000256" key="2">
    <source>
        <dbReference type="ARBA" id="ARBA00022801"/>
    </source>
</evidence>
<feature type="binding site" evidence="9">
    <location>
        <position position="293"/>
    </location>
    <ligand>
        <name>substrate</name>
    </ligand>
</feature>
<dbReference type="InterPro" id="IPR001524">
    <property type="entry name" value="Glyco_hydro_6_CS"/>
</dbReference>
<evidence type="ECO:0000256" key="7">
    <source>
        <dbReference type="ARBA" id="ARBA00023326"/>
    </source>
</evidence>
<evidence type="ECO:0000256" key="3">
    <source>
        <dbReference type="ARBA" id="ARBA00023001"/>
    </source>
</evidence>